<feature type="transmembrane region" description="Helical" evidence="1">
    <location>
        <begin position="308"/>
        <end position="329"/>
    </location>
</feature>
<keyword evidence="3" id="KW-1185">Reference proteome</keyword>
<feature type="transmembrane region" description="Helical" evidence="1">
    <location>
        <begin position="86"/>
        <end position="109"/>
    </location>
</feature>
<evidence type="ECO:0000256" key="1">
    <source>
        <dbReference type="SAM" id="Phobius"/>
    </source>
</evidence>
<organism evidence="2 3">
    <name type="scientific">Amycolatopsis xylanica</name>
    <dbReference type="NCBI Taxonomy" id="589385"/>
    <lineage>
        <taxon>Bacteria</taxon>
        <taxon>Bacillati</taxon>
        <taxon>Actinomycetota</taxon>
        <taxon>Actinomycetes</taxon>
        <taxon>Pseudonocardiales</taxon>
        <taxon>Pseudonocardiaceae</taxon>
        <taxon>Amycolatopsis</taxon>
    </lineage>
</organism>
<dbReference type="EMBL" id="FNON01000003">
    <property type="protein sequence ID" value="SDX79055.1"/>
    <property type="molecule type" value="Genomic_DNA"/>
</dbReference>
<dbReference type="AlphaFoldDB" id="A0A1H3EKD4"/>
<dbReference type="Proteomes" id="UP000199515">
    <property type="component" value="Unassembled WGS sequence"/>
</dbReference>
<feature type="transmembrane region" description="Helical" evidence="1">
    <location>
        <begin position="116"/>
        <end position="140"/>
    </location>
</feature>
<feature type="transmembrane region" description="Helical" evidence="1">
    <location>
        <begin position="275"/>
        <end position="296"/>
    </location>
</feature>
<name>A0A1H3EKD4_9PSEU</name>
<feature type="transmembrane region" description="Helical" evidence="1">
    <location>
        <begin position="207"/>
        <end position="228"/>
    </location>
</feature>
<proteinExistence type="predicted"/>
<protein>
    <recommendedName>
        <fullName evidence="4">4-amino-4-deoxy-L-arabinose transferase</fullName>
    </recommendedName>
</protein>
<feature type="transmembrane region" description="Helical" evidence="1">
    <location>
        <begin position="371"/>
        <end position="391"/>
    </location>
</feature>
<dbReference type="RefSeq" id="WP_342741199.1">
    <property type="nucleotide sequence ID" value="NZ_FNON01000003.1"/>
</dbReference>
<evidence type="ECO:0000313" key="3">
    <source>
        <dbReference type="Proteomes" id="UP000199515"/>
    </source>
</evidence>
<keyword evidence="1" id="KW-1133">Transmembrane helix</keyword>
<accession>A0A1H3EKD4</accession>
<dbReference type="STRING" id="589385.SAMN05421504_103857"/>
<evidence type="ECO:0008006" key="4">
    <source>
        <dbReference type="Google" id="ProtNLM"/>
    </source>
</evidence>
<evidence type="ECO:0000313" key="2">
    <source>
        <dbReference type="EMBL" id="SDX79055.1"/>
    </source>
</evidence>
<sequence>MRERPAVKVLSPLTVAAFVAAAVPFAFHAWAALHGSLGQDDFLITYRAGHASPFDLGYLFQDYQGHLAPGCFLLTWFLTALAPLNFAVLTIPLLLMQAAASALFWALLVRCFGRRWAILVPFTVVTASNLLLVPTVWWAYGVQVLPVLLGMVGALHAHVRYLREGGRWAIGTIAWTVFGLAFYEKAVFIPVLVVGVTVLLGEPLRKYLKLWACLGLVLAGYVILLLSLTSSQVAHGTGTVSAGTVADLTGRMLADTVLPGLLGGPWSGPGPGATWAPSPILVSVGLLIGLLVLVIATGRRTGRRAWQAWALLGFTFAVDVGLVAATRLTDVGPGLGNDPRYVAELTLIAALCGSFALLTPGETGGARERPVAIVLCVLLLASSAVTFPRLAPALRFDQSRQYIANVRAAVANDAELVLYDTFVPRDVMHEWFADNSRASRVVGLIPGTRFDQATVKMHLLDDLGRPKRIIGVDPVARGLPGPVPDCGTVVGEDLVRIPLDKPVLGRNLLKIEYFTSDGGEGFVDHDGVRTPVWFPPGVHAVYVPIEGLYDKVGLQLSGKGAPICAAKLEIGKPITQ</sequence>
<feature type="transmembrane region" description="Helical" evidence="1">
    <location>
        <begin position="173"/>
        <end position="200"/>
    </location>
</feature>
<feature type="transmembrane region" description="Helical" evidence="1">
    <location>
        <begin position="12"/>
        <end position="33"/>
    </location>
</feature>
<gene>
    <name evidence="2" type="ORF">SAMN05421504_103857</name>
</gene>
<feature type="transmembrane region" description="Helical" evidence="1">
    <location>
        <begin position="341"/>
        <end position="359"/>
    </location>
</feature>
<keyword evidence="1" id="KW-0472">Membrane</keyword>
<reference evidence="2 3" key="1">
    <citation type="submission" date="2016-10" db="EMBL/GenBank/DDBJ databases">
        <authorList>
            <person name="de Groot N.N."/>
        </authorList>
    </citation>
    <scope>NUCLEOTIDE SEQUENCE [LARGE SCALE GENOMIC DNA]</scope>
    <source>
        <strain evidence="2 3">CPCC 202699</strain>
    </source>
</reference>
<keyword evidence="1" id="KW-0812">Transmembrane</keyword>